<evidence type="ECO:0000313" key="2">
    <source>
        <dbReference type="Proteomes" id="UP000268014"/>
    </source>
</evidence>
<protein>
    <submittedName>
        <fullName evidence="3">FGGY_N domain-containing protein</fullName>
    </submittedName>
</protein>
<reference evidence="1 2" key="2">
    <citation type="submission" date="2018-11" db="EMBL/GenBank/DDBJ databases">
        <authorList>
            <consortium name="Pathogen Informatics"/>
        </authorList>
    </citation>
    <scope>NUCLEOTIDE SEQUENCE [LARGE SCALE GENOMIC DNA]</scope>
    <source>
        <strain evidence="1 2">MHpl1</strain>
    </source>
</reference>
<keyword evidence="2" id="KW-1185">Reference proteome</keyword>
<accession>A0A0N4W6R2</accession>
<dbReference type="OMA" id="CAMNGGN"/>
<proteinExistence type="predicted"/>
<reference evidence="3" key="1">
    <citation type="submission" date="2017-02" db="UniProtKB">
        <authorList>
            <consortium name="WormBaseParasite"/>
        </authorList>
    </citation>
    <scope>IDENTIFICATION</scope>
</reference>
<dbReference type="OrthoDB" id="10264182at2759"/>
<dbReference type="EMBL" id="UZAF01016386">
    <property type="protein sequence ID" value="VDO27007.1"/>
    <property type="molecule type" value="Genomic_DNA"/>
</dbReference>
<dbReference type="WBParaSite" id="HPLM_0000576701-mRNA-1">
    <property type="protein sequence ID" value="HPLM_0000576701-mRNA-1"/>
    <property type="gene ID" value="HPLM_0000576701"/>
</dbReference>
<dbReference type="STRING" id="6290.A0A0N4W6R2"/>
<gene>
    <name evidence="1" type="ORF">HPLM_LOCUS5759</name>
</gene>
<sequence length="353" mass="39382">MVLSTVEHINEYYPRFRLSYQIRWTWRSRCASVTNKENNSIINFLRPGGRQVIKRHINWNQGFSFSEPILLSRSTSNCVFPGYGMRTLCELASDADFDSDRHWNRCGNIMDYFACYLTGSDKVFMSEANAYCWGYSTGLRWNSEILPFTPKWIKLPEIVRTDVGTGVPIGVAIADLHGSITSVRGNIIIGTSSQLCFVLSNSLSLPTMPITTHIFPFTEGLTLLAAASMNGGNTLDAFISVSSSQLKNNTQASVPEVKPLFTAERGSQDTGVEIHGLKPDTTLIQALVQNLFALVPTDLLTSYGVKKLFLVGSAKKDRFRVHIERYLQKHRIADQIELIYAETDTSAAYGVAL</sequence>
<organism evidence="3">
    <name type="scientific">Haemonchus placei</name>
    <name type="common">Barber's pole worm</name>
    <dbReference type="NCBI Taxonomy" id="6290"/>
    <lineage>
        <taxon>Eukaryota</taxon>
        <taxon>Metazoa</taxon>
        <taxon>Ecdysozoa</taxon>
        <taxon>Nematoda</taxon>
        <taxon>Chromadorea</taxon>
        <taxon>Rhabditida</taxon>
        <taxon>Rhabditina</taxon>
        <taxon>Rhabditomorpha</taxon>
        <taxon>Strongyloidea</taxon>
        <taxon>Trichostrongylidae</taxon>
        <taxon>Haemonchus</taxon>
    </lineage>
</organism>
<dbReference type="Proteomes" id="UP000268014">
    <property type="component" value="Unassembled WGS sequence"/>
</dbReference>
<evidence type="ECO:0000313" key="3">
    <source>
        <dbReference type="WBParaSite" id="HPLM_0000576701-mRNA-1"/>
    </source>
</evidence>
<name>A0A0N4W6R2_HAEPC</name>
<dbReference type="AlphaFoldDB" id="A0A0N4W6R2"/>
<evidence type="ECO:0000313" key="1">
    <source>
        <dbReference type="EMBL" id="VDO27007.1"/>
    </source>
</evidence>